<feature type="domain" description="EF-hand" evidence="2">
    <location>
        <begin position="195"/>
        <end position="230"/>
    </location>
</feature>
<dbReference type="InterPro" id="IPR011992">
    <property type="entry name" value="EF-hand-dom_pair"/>
</dbReference>
<dbReference type="EMBL" id="JASFZW010000007">
    <property type="protein sequence ID" value="KAK2077175.1"/>
    <property type="molecule type" value="Genomic_DNA"/>
</dbReference>
<proteinExistence type="predicted"/>
<dbReference type="SMART" id="SM00054">
    <property type="entry name" value="EFh"/>
    <property type="match status" value="3"/>
</dbReference>
<dbReference type="InterPro" id="IPR018247">
    <property type="entry name" value="EF_Hand_1_Ca_BS"/>
</dbReference>
<protein>
    <recommendedName>
        <fullName evidence="2">EF-hand domain-containing protein</fullName>
    </recommendedName>
</protein>
<reference evidence="3" key="1">
    <citation type="submission" date="2021-01" db="EMBL/GenBank/DDBJ databases">
        <authorList>
            <person name="Eckstrom K.M.E."/>
        </authorList>
    </citation>
    <scope>NUCLEOTIDE SEQUENCE</scope>
    <source>
        <strain evidence="3">UVCC 0001</strain>
    </source>
</reference>
<gene>
    <name evidence="3" type="ORF">QBZ16_004809</name>
</gene>
<accession>A0AAD9MJX0</accession>
<dbReference type="Gene3D" id="1.10.238.10">
    <property type="entry name" value="EF-hand"/>
    <property type="match status" value="2"/>
</dbReference>
<sequence>MGNSPSQPGVSLPERSSPSVNYFSRCRQYLDTKLTETIKEKWAEQGKEKIRLNRLLLKLPRLYEGLGHAVRVFHELDGTGEIGLEQLRTGAARLGYEVDPQLLESAFVSTDVDRSSTINVDEFIVVLAILHLLQGPSPDGDRTTTEAFDFITRAFLSFDSSREGFVSRDELMEALLEPHLDSIPASPRASPADSTFQPVAQQRFLELDQDGNGRISFPDFLACITHWVDEAGEEFSPQ</sequence>
<organism evidence="3 4">
    <name type="scientific">Prototheca wickerhamii</name>
    <dbReference type="NCBI Taxonomy" id="3111"/>
    <lineage>
        <taxon>Eukaryota</taxon>
        <taxon>Viridiplantae</taxon>
        <taxon>Chlorophyta</taxon>
        <taxon>core chlorophytes</taxon>
        <taxon>Trebouxiophyceae</taxon>
        <taxon>Chlorellales</taxon>
        <taxon>Chlorellaceae</taxon>
        <taxon>Prototheca</taxon>
    </lineage>
</organism>
<evidence type="ECO:0000259" key="2">
    <source>
        <dbReference type="PROSITE" id="PS50222"/>
    </source>
</evidence>
<evidence type="ECO:0000256" key="1">
    <source>
        <dbReference type="ARBA" id="ARBA00022837"/>
    </source>
</evidence>
<dbReference type="Proteomes" id="UP001255856">
    <property type="component" value="Unassembled WGS sequence"/>
</dbReference>
<name>A0AAD9MJX0_PROWI</name>
<dbReference type="InterPro" id="IPR002048">
    <property type="entry name" value="EF_hand_dom"/>
</dbReference>
<feature type="domain" description="EF-hand" evidence="2">
    <location>
        <begin position="98"/>
        <end position="133"/>
    </location>
</feature>
<feature type="domain" description="EF-hand" evidence="2">
    <location>
        <begin position="146"/>
        <end position="181"/>
    </location>
</feature>
<evidence type="ECO:0000313" key="3">
    <source>
        <dbReference type="EMBL" id="KAK2077175.1"/>
    </source>
</evidence>
<dbReference type="GO" id="GO:0005509">
    <property type="term" value="F:calcium ion binding"/>
    <property type="evidence" value="ECO:0007669"/>
    <property type="project" value="InterPro"/>
</dbReference>
<dbReference type="Pfam" id="PF13499">
    <property type="entry name" value="EF-hand_7"/>
    <property type="match status" value="1"/>
</dbReference>
<comment type="caution">
    <text evidence="3">The sequence shown here is derived from an EMBL/GenBank/DDBJ whole genome shotgun (WGS) entry which is preliminary data.</text>
</comment>
<dbReference type="PROSITE" id="PS00018">
    <property type="entry name" value="EF_HAND_1"/>
    <property type="match status" value="2"/>
</dbReference>
<dbReference type="PROSITE" id="PS50222">
    <property type="entry name" value="EF_HAND_2"/>
    <property type="match status" value="3"/>
</dbReference>
<dbReference type="SUPFAM" id="SSF47473">
    <property type="entry name" value="EF-hand"/>
    <property type="match status" value="1"/>
</dbReference>
<keyword evidence="1" id="KW-0106">Calcium</keyword>
<dbReference type="AlphaFoldDB" id="A0AAD9MJX0"/>
<keyword evidence="4" id="KW-1185">Reference proteome</keyword>
<evidence type="ECO:0000313" key="4">
    <source>
        <dbReference type="Proteomes" id="UP001255856"/>
    </source>
</evidence>